<keyword evidence="1" id="KW-0812">Transmembrane</keyword>
<dbReference type="SUPFAM" id="SSF53067">
    <property type="entry name" value="Actin-like ATPase domain"/>
    <property type="match status" value="1"/>
</dbReference>
<dbReference type="InterPro" id="IPR043129">
    <property type="entry name" value="ATPase_NBD"/>
</dbReference>
<dbReference type="EMBL" id="CP036316">
    <property type="protein sequence ID" value="QDT63630.1"/>
    <property type="molecule type" value="Genomic_DNA"/>
</dbReference>
<keyword evidence="1" id="KW-0472">Membrane</keyword>
<protein>
    <submittedName>
        <fullName evidence="2">Competence protein A</fullName>
    </submittedName>
</protein>
<dbReference type="RefSeq" id="WP_145260098.1">
    <property type="nucleotide sequence ID" value="NZ_CP036316.1"/>
</dbReference>
<dbReference type="Gene3D" id="3.30.420.40">
    <property type="match status" value="1"/>
</dbReference>
<dbReference type="Gene3D" id="3.30.1490.300">
    <property type="match status" value="1"/>
</dbReference>
<dbReference type="Proteomes" id="UP000319976">
    <property type="component" value="Chromosome"/>
</dbReference>
<keyword evidence="3" id="KW-1185">Reference proteome</keyword>
<feature type="transmembrane region" description="Helical" evidence="1">
    <location>
        <begin position="320"/>
        <end position="340"/>
    </location>
</feature>
<gene>
    <name evidence="2" type="ORF">V22_08540</name>
</gene>
<keyword evidence="1" id="KW-1133">Transmembrane helix</keyword>
<dbReference type="AlphaFoldDB" id="A0A517T5I2"/>
<proteinExistence type="predicted"/>
<evidence type="ECO:0000256" key="1">
    <source>
        <dbReference type="SAM" id="Phobius"/>
    </source>
</evidence>
<sequence>MANTLGLEWHLDRLTCVAGEADGGRARIHHAFEVPLSATQSGEDESSPGATLAAMLREKKIASRETIVTLPREDVVMRRLELPNVPDRELFEMLQLQLATVSATPMEELEFDYIAFPPRSADEPRQVLTASCTRQKLELIRNTLEQAGLTLERVSVSTLDLLNGLLGSGTLKASEQSALLVWHEQGRLEAIAYDLNGPHLIHAAELDEMDTPGDDRQLLAELSRTLVLYGQVLVNRPLTKIDLVGEFNESMVGELADRTRLNVTHLKSDSYSAGTNSETSGSTSSLPAALSMLANSSTGIPGFNFLEPRRPKPQPDRRKTYAMIAAIAACLAFAAIYSYVSIQHSDLETQIEKLNADIADVDTFLKRGQPILDSTKAVDAWDERSVDWLVELTRLGEQFPGTERVYFLDVRINPAGGDALAVIQGMGRAKTRQDVEWTYQRLSDAGYRVRPKQIDLTRNDPEYPYRFEIDLQLLEPASTKKTALLGGPVTPSANTGE</sequence>
<dbReference type="OrthoDB" id="273477at2"/>
<dbReference type="KEGG" id="chya:V22_08540"/>
<accession>A0A517T5I2</accession>
<reference evidence="2 3" key="1">
    <citation type="submission" date="2019-02" db="EMBL/GenBank/DDBJ databases">
        <title>Deep-cultivation of Planctomycetes and their phenomic and genomic characterization uncovers novel biology.</title>
        <authorList>
            <person name="Wiegand S."/>
            <person name="Jogler M."/>
            <person name="Boedeker C."/>
            <person name="Pinto D."/>
            <person name="Vollmers J."/>
            <person name="Rivas-Marin E."/>
            <person name="Kohn T."/>
            <person name="Peeters S.H."/>
            <person name="Heuer A."/>
            <person name="Rast P."/>
            <person name="Oberbeckmann S."/>
            <person name="Bunk B."/>
            <person name="Jeske O."/>
            <person name="Meyerdierks A."/>
            <person name="Storesund J.E."/>
            <person name="Kallscheuer N."/>
            <person name="Luecker S."/>
            <person name="Lage O.M."/>
            <person name="Pohl T."/>
            <person name="Merkel B.J."/>
            <person name="Hornburger P."/>
            <person name="Mueller R.-W."/>
            <person name="Bruemmer F."/>
            <person name="Labrenz M."/>
            <person name="Spormann A.M."/>
            <person name="Op den Camp H."/>
            <person name="Overmann J."/>
            <person name="Amann R."/>
            <person name="Jetten M.S.M."/>
            <person name="Mascher T."/>
            <person name="Medema M.H."/>
            <person name="Devos D.P."/>
            <person name="Kaster A.-K."/>
            <person name="Ovreas L."/>
            <person name="Rohde M."/>
            <person name="Galperin M.Y."/>
            <person name="Jogler C."/>
        </authorList>
    </citation>
    <scope>NUCLEOTIDE SEQUENCE [LARGE SCALE GENOMIC DNA]</scope>
    <source>
        <strain evidence="2 3">V22</strain>
    </source>
</reference>
<evidence type="ECO:0000313" key="2">
    <source>
        <dbReference type="EMBL" id="QDT63630.1"/>
    </source>
</evidence>
<evidence type="ECO:0000313" key="3">
    <source>
        <dbReference type="Proteomes" id="UP000319976"/>
    </source>
</evidence>
<organism evidence="2 3">
    <name type="scientific">Calycomorphotria hydatis</name>
    <dbReference type="NCBI Taxonomy" id="2528027"/>
    <lineage>
        <taxon>Bacteria</taxon>
        <taxon>Pseudomonadati</taxon>
        <taxon>Planctomycetota</taxon>
        <taxon>Planctomycetia</taxon>
        <taxon>Planctomycetales</taxon>
        <taxon>Planctomycetaceae</taxon>
        <taxon>Calycomorphotria</taxon>
    </lineage>
</organism>
<name>A0A517T5I2_9PLAN</name>